<comment type="similarity">
    <text evidence="1">Belongs to the 'phage' integrase family.</text>
</comment>
<dbReference type="Gene3D" id="1.10.443.10">
    <property type="entry name" value="Intergrase catalytic core"/>
    <property type="match status" value="1"/>
</dbReference>
<dbReference type="EMBL" id="AKAU01000236">
    <property type="protein sequence ID" value="EIM95655.1"/>
    <property type="molecule type" value="Genomic_DNA"/>
</dbReference>
<name>A0ABP2PDS3_9BURK</name>
<dbReference type="InterPro" id="IPR013762">
    <property type="entry name" value="Integrase-like_cat_sf"/>
</dbReference>
<dbReference type="Proteomes" id="UP000004980">
    <property type="component" value="Unassembled WGS sequence"/>
</dbReference>
<keyword evidence="3" id="KW-0238">DNA-binding</keyword>
<feature type="domain" description="Tyr recombinase" evidence="5">
    <location>
        <begin position="106"/>
        <end position="310"/>
    </location>
</feature>
<organism evidence="6 7">
    <name type="scientific">Paraburkholderia hospita</name>
    <dbReference type="NCBI Taxonomy" id="169430"/>
    <lineage>
        <taxon>Bacteria</taxon>
        <taxon>Pseudomonadati</taxon>
        <taxon>Pseudomonadota</taxon>
        <taxon>Betaproteobacteria</taxon>
        <taxon>Burkholderiales</taxon>
        <taxon>Burkholderiaceae</taxon>
        <taxon>Paraburkholderia</taxon>
    </lineage>
</organism>
<dbReference type="PANTHER" id="PTHR30349">
    <property type="entry name" value="PHAGE INTEGRASE-RELATED"/>
    <property type="match status" value="1"/>
</dbReference>
<dbReference type="PANTHER" id="PTHR30349:SF41">
    <property type="entry name" value="INTEGRASE_RECOMBINASE PROTEIN MJ0367-RELATED"/>
    <property type="match status" value="1"/>
</dbReference>
<protein>
    <submittedName>
        <fullName evidence="6">Integrase family protein</fullName>
    </submittedName>
</protein>
<keyword evidence="4" id="KW-0233">DNA recombination</keyword>
<dbReference type="InterPro" id="IPR011010">
    <property type="entry name" value="DNA_brk_join_enz"/>
</dbReference>
<evidence type="ECO:0000256" key="3">
    <source>
        <dbReference type="ARBA" id="ARBA00023125"/>
    </source>
</evidence>
<dbReference type="SUPFAM" id="SSF56349">
    <property type="entry name" value="DNA breaking-rejoining enzymes"/>
    <property type="match status" value="1"/>
</dbReference>
<keyword evidence="2" id="KW-0229">DNA integration</keyword>
<dbReference type="RefSeq" id="WP_009769537.1">
    <property type="nucleotide sequence ID" value="NZ_AKAU01000236.1"/>
</dbReference>
<evidence type="ECO:0000256" key="4">
    <source>
        <dbReference type="ARBA" id="ARBA00023172"/>
    </source>
</evidence>
<dbReference type="InterPro" id="IPR002104">
    <property type="entry name" value="Integrase_catalytic"/>
</dbReference>
<keyword evidence="7" id="KW-1185">Reference proteome</keyword>
<dbReference type="InterPro" id="IPR050090">
    <property type="entry name" value="Tyrosine_recombinase_XerCD"/>
</dbReference>
<reference evidence="6 7" key="1">
    <citation type="journal article" date="2012" name="J. Bacteriol.">
        <title>Draft Genome Sequence of the Soil Bacterium Burkholderia terrae Strain BS001, Which Interacts with Fungal Surface Structures.</title>
        <authorList>
            <person name="Nazir R."/>
            <person name="Hansen M.A."/>
            <person name="Sorensen S."/>
            <person name="van Elsas J.D."/>
        </authorList>
    </citation>
    <scope>NUCLEOTIDE SEQUENCE [LARGE SCALE GENOMIC DNA]</scope>
    <source>
        <strain evidence="6 7">BS001</strain>
    </source>
</reference>
<dbReference type="Pfam" id="PF00589">
    <property type="entry name" value="Phage_integrase"/>
    <property type="match status" value="1"/>
</dbReference>
<comment type="caution">
    <text evidence="6">The sequence shown here is derived from an EMBL/GenBank/DDBJ whole genome shotgun (WGS) entry which is preliminary data.</text>
</comment>
<evidence type="ECO:0000313" key="6">
    <source>
        <dbReference type="EMBL" id="EIM95655.1"/>
    </source>
</evidence>
<accession>A0ABP2PDS3</accession>
<dbReference type="PROSITE" id="PS51898">
    <property type="entry name" value="TYR_RECOMBINASE"/>
    <property type="match status" value="1"/>
</dbReference>
<sequence>MNDHTASTALDPVISRYLAHRRALGRQYDMQERTLHSLTDFLVQVGESDLSSALFDSWCKTFDSLTSNVRRARQVAVRNFCLYRQRTELRCFVPDINRFARPQPHAAPIILTPAQVGRLLELAGTREATPTSPLRPYVLRLALVLLYTAGLRRRELLRLTLTDVDAQAGVLRIRESKFHKSRWVPLSCGARRELRRYLVRRLATPLDTSPSSPLLCNLSHGLRGYTGTGMRRGIMELLHEAGIRDVNGRIPRIQDFRHSFAIESLMRWYRQGADVQSNLPKLALYMGHVSIVSTAYYLRWTPALQELASNRFAKRFGYLVRGEQR</sequence>
<evidence type="ECO:0000256" key="1">
    <source>
        <dbReference type="ARBA" id="ARBA00008857"/>
    </source>
</evidence>
<gene>
    <name evidence="6" type="ORF">WQE_38179</name>
</gene>
<proteinExistence type="inferred from homology"/>
<evidence type="ECO:0000313" key="7">
    <source>
        <dbReference type="Proteomes" id="UP000004980"/>
    </source>
</evidence>
<evidence type="ECO:0000259" key="5">
    <source>
        <dbReference type="PROSITE" id="PS51898"/>
    </source>
</evidence>
<evidence type="ECO:0000256" key="2">
    <source>
        <dbReference type="ARBA" id="ARBA00022908"/>
    </source>
</evidence>